<gene>
    <name evidence="6" type="ORF">G4Z14_04245</name>
</gene>
<dbReference type="Proteomes" id="UP000477782">
    <property type="component" value="Unassembled WGS sequence"/>
</dbReference>
<organism evidence="6 7">
    <name type="scientific">Tabrizicola oligotrophica</name>
    <dbReference type="NCBI Taxonomy" id="2710650"/>
    <lineage>
        <taxon>Bacteria</taxon>
        <taxon>Pseudomonadati</taxon>
        <taxon>Pseudomonadota</taxon>
        <taxon>Alphaproteobacteria</taxon>
        <taxon>Rhodobacterales</taxon>
        <taxon>Paracoccaceae</taxon>
        <taxon>Tabrizicola</taxon>
    </lineage>
</organism>
<evidence type="ECO:0000259" key="5">
    <source>
        <dbReference type="PROSITE" id="PS01124"/>
    </source>
</evidence>
<comment type="caution">
    <text evidence="6">The sequence shown here is derived from an EMBL/GenBank/DDBJ whole genome shotgun (WGS) entry which is preliminary data.</text>
</comment>
<protein>
    <submittedName>
        <fullName evidence="6">Helix-turn-helix domain-containing protein</fullName>
    </submittedName>
</protein>
<dbReference type="SUPFAM" id="SSF46689">
    <property type="entry name" value="Homeodomain-like"/>
    <property type="match status" value="2"/>
</dbReference>
<dbReference type="PROSITE" id="PS01124">
    <property type="entry name" value="HTH_ARAC_FAMILY_2"/>
    <property type="match status" value="1"/>
</dbReference>
<feature type="domain" description="HTH araC/xylS-type" evidence="5">
    <location>
        <begin position="267"/>
        <end position="365"/>
    </location>
</feature>
<evidence type="ECO:0000313" key="6">
    <source>
        <dbReference type="EMBL" id="NEY89499.1"/>
    </source>
</evidence>
<dbReference type="Gene3D" id="3.40.50.880">
    <property type="match status" value="1"/>
</dbReference>
<dbReference type="InterPro" id="IPR050204">
    <property type="entry name" value="AraC_XylS_family_regulators"/>
</dbReference>
<dbReference type="Pfam" id="PF12833">
    <property type="entry name" value="HTH_18"/>
    <property type="match status" value="1"/>
</dbReference>
<dbReference type="EMBL" id="JAAIVJ010000002">
    <property type="protein sequence ID" value="NEY89499.1"/>
    <property type="molecule type" value="Genomic_DNA"/>
</dbReference>
<dbReference type="GO" id="GO:0003700">
    <property type="term" value="F:DNA-binding transcription factor activity"/>
    <property type="evidence" value="ECO:0007669"/>
    <property type="project" value="InterPro"/>
</dbReference>
<feature type="region of interest" description="Disordered" evidence="4">
    <location>
        <begin position="1"/>
        <end position="23"/>
    </location>
</feature>
<dbReference type="PANTHER" id="PTHR46796">
    <property type="entry name" value="HTH-TYPE TRANSCRIPTIONAL ACTIVATOR RHAS-RELATED"/>
    <property type="match status" value="1"/>
</dbReference>
<keyword evidence="1" id="KW-0805">Transcription regulation</keyword>
<evidence type="ECO:0000256" key="2">
    <source>
        <dbReference type="ARBA" id="ARBA00023125"/>
    </source>
</evidence>
<dbReference type="InterPro" id="IPR009057">
    <property type="entry name" value="Homeodomain-like_sf"/>
</dbReference>
<evidence type="ECO:0000313" key="7">
    <source>
        <dbReference type="Proteomes" id="UP000477782"/>
    </source>
</evidence>
<keyword evidence="2" id="KW-0238">DNA-binding</keyword>
<dbReference type="RefSeq" id="WP_164623550.1">
    <property type="nucleotide sequence ID" value="NZ_JAAIVJ010000002.1"/>
</dbReference>
<reference evidence="6 7" key="1">
    <citation type="submission" date="2020-02" db="EMBL/GenBank/DDBJ databases">
        <authorList>
            <person name="Chen W.-M."/>
        </authorList>
    </citation>
    <scope>NUCLEOTIDE SEQUENCE [LARGE SCALE GENOMIC DNA]</scope>
    <source>
        <strain evidence="6 7">KMS-5</strain>
    </source>
</reference>
<dbReference type="SUPFAM" id="SSF52317">
    <property type="entry name" value="Class I glutamine amidotransferase-like"/>
    <property type="match status" value="1"/>
</dbReference>
<evidence type="ECO:0000256" key="1">
    <source>
        <dbReference type="ARBA" id="ARBA00023015"/>
    </source>
</evidence>
<name>A0A6M0QPW0_9RHOB</name>
<evidence type="ECO:0000256" key="3">
    <source>
        <dbReference type="ARBA" id="ARBA00023163"/>
    </source>
</evidence>
<dbReference type="InterPro" id="IPR018060">
    <property type="entry name" value="HTH_AraC"/>
</dbReference>
<keyword evidence="3" id="KW-0804">Transcription</keyword>
<dbReference type="InterPro" id="IPR029062">
    <property type="entry name" value="Class_I_gatase-like"/>
</dbReference>
<dbReference type="SMART" id="SM00342">
    <property type="entry name" value="HTH_ARAC"/>
    <property type="match status" value="1"/>
</dbReference>
<accession>A0A6M0QPW0</accession>
<dbReference type="AlphaFoldDB" id="A0A6M0QPW0"/>
<sequence>MDNTPLNRLNPNASLVSRPSGSLSARPAASRIMALGRGLRPTNVEVPALDIILAVAPGCSFLSLGCLLEPLRYAQSLRPPGKTQISVYDLGKPELAGNDALRVTGAGSVEALDARLSDLPAATAIFFCCGFDVMPEVREPLRRLMRQARRKAIPIYGIGSATWALAEAGLLPNRSGVVHWSSLSAFRERNIAIDPLSKLFAPDPRVTTCAGELATLDLTIHFVNQVFGKAIADMVCDRFLVSRPRGPEADQPKQSASLLRYAPPVVQAVAKRMGQNLENPVRIDCLAAEAGISQRQLERLFLRYLEVSPRRFYLQLQLGVAWQLCEQTDLPITEIALATGFTSSSTLSRKFRALFAVSPTEMRGRSRSSAPGSVERG</sequence>
<dbReference type="GO" id="GO:0043565">
    <property type="term" value="F:sequence-specific DNA binding"/>
    <property type="evidence" value="ECO:0007669"/>
    <property type="project" value="InterPro"/>
</dbReference>
<proteinExistence type="predicted"/>
<evidence type="ECO:0000256" key="4">
    <source>
        <dbReference type="SAM" id="MobiDB-lite"/>
    </source>
</evidence>
<keyword evidence="7" id="KW-1185">Reference proteome</keyword>
<dbReference type="Gene3D" id="1.10.10.60">
    <property type="entry name" value="Homeodomain-like"/>
    <property type="match status" value="1"/>
</dbReference>